<dbReference type="Proteomes" id="UP001500713">
    <property type="component" value="Unassembled WGS sequence"/>
</dbReference>
<accession>A0ABN1A3E3</accession>
<dbReference type="InterPro" id="IPR036249">
    <property type="entry name" value="Thioredoxin-like_sf"/>
</dbReference>
<dbReference type="InterPro" id="IPR013766">
    <property type="entry name" value="Thioredoxin_domain"/>
</dbReference>
<evidence type="ECO:0000256" key="1">
    <source>
        <dbReference type="SAM" id="MobiDB-lite"/>
    </source>
</evidence>
<sequence length="166" mass="18177">MAEMMKYIFFAAGLALAAPALSAPDTDGSAAEHPEARPYEKDANASQNVDAALTRAVAADKRVLLVMGANWCHDSRGLAGWFEKPRFAAMLKSKYEVVYVDVGQRDRNIDIAQRFGIEKIVGTPTVLVLSPRGALLNPKSAPTWRNAASRDEADIFAYFDQFTPEL</sequence>
<dbReference type="EMBL" id="BAAAEM010000002">
    <property type="protein sequence ID" value="GAA0466594.1"/>
    <property type="molecule type" value="Genomic_DNA"/>
</dbReference>
<protein>
    <recommendedName>
        <fullName evidence="3">Thioredoxin domain-containing protein</fullName>
    </recommendedName>
</protein>
<proteinExistence type="predicted"/>
<reference evidence="4 5" key="1">
    <citation type="journal article" date="2019" name="Int. J. Syst. Evol. Microbiol.">
        <title>The Global Catalogue of Microorganisms (GCM) 10K type strain sequencing project: providing services to taxonomists for standard genome sequencing and annotation.</title>
        <authorList>
            <consortium name="The Broad Institute Genomics Platform"/>
            <consortium name="The Broad Institute Genome Sequencing Center for Infectious Disease"/>
            <person name="Wu L."/>
            <person name="Ma J."/>
        </authorList>
    </citation>
    <scope>NUCLEOTIDE SEQUENCE [LARGE SCALE GENOMIC DNA]</scope>
    <source>
        <strain evidence="4 5">JCM 14162</strain>
    </source>
</reference>
<dbReference type="PROSITE" id="PS51352">
    <property type="entry name" value="THIOREDOXIN_2"/>
    <property type="match status" value="1"/>
</dbReference>
<evidence type="ECO:0000313" key="4">
    <source>
        <dbReference type="EMBL" id="GAA0466594.1"/>
    </source>
</evidence>
<keyword evidence="2" id="KW-0732">Signal</keyword>
<feature type="region of interest" description="Disordered" evidence="1">
    <location>
        <begin position="25"/>
        <end position="45"/>
    </location>
</feature>
<keyword evidence="5" id="KW-1185">Reference proteome</keyword>
<dbReference type="Pfam" id="PF13899">
    <property type="entry name" value="Thioredoxin_7"/>
    <property type="match status" value="1"/>
</dbReference>
<evidence type="ECO:0000256" key="2">
    <source>
        <dbReference type="SAM" id="SignalP"/>
    </source>
</evidence>
<feature type="signal peptide" evidence="2">
    <location>
        <begin position="1"/>
        <end position="22"/>
    </location>
</feature>
<feature type="chain" id="PRO_5046258602" description="Thioredoxin domain-containing protein" evidence="2">
    <location>
        <begin position="23"/>
        <end position="166"/>
    </location>
</feature>
<dbReference type="Gene3D" id="3.40.30.10">
    <property type="entry name" value="Glutaredoxin"/>
    <property type="match status" value="1"/>
</dbReference>
<feature type="domain" description="Thioredoxin" evidence="3">
    <location>
        <begin position="12"/>
        <end position="164"/>
    </location>
</feature>
<comment type="caution">
    <text evidence="4">The sequence shown here is derived from an EMBL/GenBank/DDBJ whole genome shotgun (WGS) entry which is preliminary data.</text>
</comment>
<evidence type="ECO:0000259" key="3">
    <source>
        <dbReference type="PROSITE" id="PS51352"/>
    </source>
</evidence>
<organism evidence="4 5">
    <name type="scientific">Parasphingorhabdus litoris</name>
    <dbReference type="NCBI Taxonomy" id="394733"/>
    <lineage>
        <taxon>Bacteria</taxon>
        <taxon>Pseudomonadati</taxon>
        <taxon>Pseudomonadota</taxon>
        <taxon>Alphaproteobacteria</taxon>
        <taxon>Sphingomonadales</taxon>
        <taxon>Sphingomonadaceae</taxon>
        <taxon>Parasphingorhabdus</taxon>
    </lineage>
</organism>
<dbReference type="CDD" id="cd02947">
    <property type="entry name" value="TRX_family"/>
    <property type="match status" value="1"/>
</dbReference>
<name>A0ABN1A3E3_9SPHN</name>
<gene>
    <name evidence="4" type="ORF">GCM10009096_04090</name>
</gene>
<dbReference type="SUPFAM" id="SSF52833">
    <property type="entry name" value="Thioredoxin-like"/>
    <property type="match status" value="1"/>
</dbReference>
<feature type="compositionally biased region" description="Basic and acidic residues" evidence="1">
    <location>
        <begin position="30"/>
        <end position="43"/>
    </location>
</feature>
<evidence type="ECO:0000313" key="5">
    <source>
        <dbReference type="Proteomes" id="UP001500713"/>
    </source>
</evidence>